<reference evidence="2" key="1">
    <citation type="submission" date="2020-02" db="EMBL/GenBank/DDBJ databases">
        <authorList>
            <person name="Meier V. D."/>
        </authorList>
    </citation>
    <scope>NUCLEOTIDE SEQUENCE</scope>
    <source>
        <strain evidence="2">AVDCRST_MAG29</strain>
    </source>
</reference>
<evidence type="ECO:0000313" key="2">
    <source>
        <dbReference type="EMBL" id="CAA9316597.1"/>
    </source>
</evidence>
<gene>
    <name evidence="2" type="ORF">AVDCRST_MAG29-154</name>
</gene>
<feature type="region of interest" description="Disordered" evidence="1">
    <location>
        <begin position="52"/>
        <end position="90"/>
    </location>
</feature>
<dbReference type="AlphaFoldDB" id="A0A6J4KXF1"/>
<name>A0A6J4KXF1_9ACTN</name>
<protein>
    <submittedName>
        <fullName evidence="2">Uncharacterized protein</fullName>
    </submittedName>
</protein>
<dbReference type="EMBL" id="CADCUG010000012">
    <property type="protein sequence ID" value="CAA9316597.1"/>
    <property type="molecule type" value="Genomic_DNA"/>
</dbReference>
<evidence type="ECO:0000256" key="1">
    <source>
        <dbReference type="SAM" id="MobiDB-lite"/>
    </source>
</evidence>
<sequence>MEILWWLAAPLAVTSVAVVWAIWAGRPTRSQVDEREACERLGAALARPVSARARRVTPQRVDRPSGVAVRRSEFASGPGGTSSPGATGRR</sequence>
<accession>A0A6J4KXF1</accession>
<organism evidence="2">
    <name type="scientific">uncultured Nocardioidaceae bacterium</name>
    <dbReference type="NCBI Taxonomy" id="253824"/>
    <lineage>
        <taxon>Bacteria</taxon>
        <taxon>Bacillati</taxon>
        <taxon>Actinomycetota</taxon>
        <taxon>Actinomycetes</taxon>
        <taxon>Propionibacteriales</taxon>
        <taxon>Nocardioidaceae</taxon>
        <taxon>environmental samples</taxon>
    </lineage>
</organism>
<proteinExistence type="predicted"/>